<dbReference type="InterPro" id="IPR050872">
    <property type="entry name" value="PPR_P_subfamily"/>
</dbReference>
<dbReference type="PROSITE" id="PS51375">
    <property type="entry name" value="PPR"/>
    <property type="match status" value="9"/>
</dbReference>
<comment type="caution">
    <text evidence="4">The sequence shown here is derived from an EMBL/GenBank/DDBJ whole genome shotgun (WGS) entry which is preliminary data.</text>
</comment>
<evidence type="ECO:0000256" key="1">
    <source>
        <dbReference type="ARBA" id="ARBA00007626"/>
    </source>
</evidence>
<feature type="repeat" description="PPR" evidence="3">
    <location>
        <begin position="478"/>
        <end position="512"/>
    </location>
</feature>
<dbReference type="Pfam" id="PF13041">
    <property type="entry name" value="PPR_2"/>
    <property type="match status" value="5"/>
</dbReference>
<reference evidence="4" key="1">
    <citation type="submission" date="2019-09" db="EMBL/GenBank/DDBJ databases">
        <title>Draft genome information of white flower Hibiscus syriacus.</title>
        <authorList>
            <person name="Kim Y.-M."/>
        </authorList>
    </citation>
    <scope>NUCLEOTIDE SEQUENCE [LARGE SCALE GENOMIC DNA]</scope>
    <source>
        <strain evidence="4">YM2019G1</strain>
    </source>
</reference>
<dbReference type="EMBL" id="VEPZ02001731">
    <property type="protein sequence ID" value="KAE8660531.1"/>
    <property type="molecule type" value="Genomic_DNA"/>
</dbReference>
<evidence type="ECO:0000313" key="4">
    <source>
        <dbReference type="EMBL" id="KAE8660531.1"/>
    </source>
</evidence>
<name>A0A6A2WMI6_HIBSY</name>
<dbReference type="OrthoDB" id="185373at2759"/>
<feature type="repeat" description="PPR" evidence="3">
    <location>
        <begin position="274"/>
        <end position="308"/>
    </location>
</feature>
<feature type="repeat" description="PPR" evidence="3">
    <location>
        <begin position="100"/>
        <end position="134"/>
    </location>
</feature>
<organism evidence="4 5">
    <name type="scientific">Hibiscus syriacus</name>
    <name type="common">Rose of Sharon</name>
    <dbReference type="NCBI Taxonomy" id="106335"/>
    <lineage>
        <taxon>Eukaryota</taxon>
        <taxon>Viridiplantae</taxon>
        <taxon>Streptophyta</taxon>
        <taxon>Embryophyta</taxon>
        <taxon>Tracheophyta</taxon>
        <taxon>Spermatophyta</taxon>
        <taxon>Magnoliopsida</taxon>
        <taxon>eudicotyledons</taxon>
        <taxon>Gunneridae</taxon>
        <taxon>Pentapetalae</taxon>
        <taxon>rosids</taxon>
        <taxon>malvids</taxon>
        <taxon>Malvales</taxon>
        <taxon>Malvaceae</taxon>
        <taxon>Malvoideae</taxon>
        <taxon>Hibiscus</taxon>
    </lineage>
</organism>
<dbReference type="Gene3D" id="1.25.40.10">
    <property type="entry name" value="Tetratricopeptide repeat domain"/>
    <property type="match status" value="5"/>
</dbReference>
<dbReference type="NCBIfam" id="TIGR00756">
    <property type="entry name" value="PPR"/>
    <property type="match status" value="9"/>
</dbReference>
<proteinExistence type="inferred from homology"/>
<comment type="similarity">
    <text evidence="1">Belongs to the PPR family. P subfamily.</text>
</comment>
<dbReference type="AlphaFoldDB" id="A0A6A2WMI6"/>
<evidence type="ECO:0008006" key="6">
    <source>
        <dbReference type="Google" id="ProtNLM"/>
    </source>
</evidence>
<sequence>MGKLISSLILVNARMNLSISRSSFSSIATIFDVLPTNPVCVREKYNEYNSLTLFLKSLDKEPKRSIVEFNKSLRDMVGMKHYADAVSMCSEMDLVGVSHDAYSLNILIHCFCQLGQTDFGFSVLGKMLKLGVEPDVVTLSALISGLCMRPNILEADKLFHEMIERGYQPRFNFTVLILCRLLKIIKAKRAVSFLRMVEETGIEHDTVAYTSVIDSYCKEGLLQEEALHLVSQMRDKGIRPIVDTYTFLMHAIYKSEGAATRVLTDMMDYKISLNISLYNILINAQCKEGMIFKAMDTIDTMRKQGIEPHVVTYNILIAALCDKGVVPEAEAIVHTMEKRGIKLGFETYSILVDAHCKDGMVPKAEGIAVTMRKLGIEPDVVTYNIFIDALCKKGMVSEAEDIFATMAKQGVAPDLVTYRSLIGALYNEGMVSEAEYMLDTMEKQGIGPDGVRYDMLIPALSKAKDIVDKMRKRGIEPCDVTYNILVDAYWKEGMVTGALDVISTMRKQGIEPDDATCNALVQFMTYGI</sequence>
<keyword evidence="5" id="KW-1185">Reference proteome</keyword>
<feature type="repeat" description="PPR" evidence="3">
    <location>
        <begin position="414"/>
        <end position="448"/>
    </location>
</feature>
<feature type="repeat" description="PPR" evidence="3">
    <location>
        <begin position="379"/>
        <end position="413"/>
    </location>
</feature>
<accession>A0A6A2WMI6</accession>
<dbReference type="PANTHER" id="PTHR46128:SF224">
    <property type="entry name" value="PENTACOTRIPEPTIDE-REPEAT REGION OF PRORP DOMAIN-CONTAINING PROTEIN"/>
    <property type="match status" value="1"/>
</dbReference>
<evidence type="ECO:0000256" key="2">
    <source>
        <dbReference type="ARBA" id="ARBA00022737"/>
    </source>
</evidence>
<dbReference type="InterPro" id="IPR002885">
    <property type="entry name" value="PPR_rpt"/>
</dbReference>
<evidence type="ECO:0000313" key="5">
    <source>
        <dbReference type="Proteomes" id="UP000436088"/>
    </source>
</evidence>
<feature type="repeat" description="PPR" evidence="3">
    <location>
        <begin position="205"/>
        <end position="240"/>
    </location>
</feature>
<feature type="repeat" description="PPR" evidence="3">
    <location>
        <begin position="344"/>
        <end position="378"/>
    </location>
</feature>
<dbReference type="Proteomes" id="UP000436088">
    <property type="component" value="Unassembled WGS sequence"/>
</dbReference>
<feature type="repeat" description="PPR" evidence="3">
    <location>
        <begin position="309"/>
        <end position="343"/>
    </location>
</feature>
<dbReference type="PANTHER" id="PTHR46128">
    <property type="entry name" value="MITOCHONDRIAL GROUP I INTRON SPLICING FACTOR CCM1"/>
    <property type="match status" value="1"/>
</dbReference>
<dbReference type="InterPro" id="IPR011990">
    <property type="entry name" value="TPR-like_helical_dom_sf"/>
</dbReference>
<protein>
    <recommendedName>
        <fullName evidence="6">Pentatricopeptide repeat-containing protein</fullName>
    </recommendedName>
</protein>
<feature type="repeat" description="PPR" evidence="3">
    <location>
        <begin position="135"/>
        <end position="169"/>
    </location>
</feature>
<evidence type="ECO:0000256" key="3">
    <source>
        <dbReference type="PROSITE-ProRule" id="PRU00708"/>
    </source>
</evidence>
<dbReference type="Pfam" id="PF01535">
    <property type="entry name" value="PPR"/>
    <property type="match status" value="1"/>
</dbReference>
<keyword evidence="2" id="KW-0677">Repeat</keyword>
<gene>
    <name evidence="4" type="ORF">F3Y22_tig00116951pilonHSYRG00341</name>
</gene>